<dbReference type="Proteomes" id="UP000552954">
    <property type="component" value="Unassembled WGS sequence"/>
</dbReference>
<proteinExistence type="predicted"/>
<evidence type="ECO:0000256" key="2">
    <source>
        <dbReference type="SAM" id="SignalP"/>
    </source>
</evidence>
<feature type="signal peptide" evidence="2">
    <location>
        <begin position="1"/>
        <end position="18"/>
    </location>
</feature>
<keyword evidence="4" id="KW-1185">Reference proteome</keyword>
<evidence type="ECO:0000313" key="3">
    <source>
        <dbReference type="EMBL" id="NNU44339.1"/>
    </source>
</evidence>
<protein>
    <submittedName>
        <fullName evidence="3">DUF4148 domain-containing protein</fullName>
    </submittedName>
</protein>
<sequence length="117" mass="12824">MNRTIAFALLLASAGAYADDITMEPPFTSTLSRAQVLQDLQQHRQSGVNPWADDYNPVAGFRSAHTREQVTQEYIRSRDVVGAFNGEDSGSAFLARREPAHPADTQMAEDGTKLIGE</sequence>
<dbReference type="Pfam" id="PF13663">
    <property type="entry name" value="DUF4148"/>
    <property type="match status" value="1"/>
</dbReference>
<feature type="region of interest" description="Disordered" evidence="1">
    <location>
        <begin position="95"/>
        <end position="117"/>
    </location>
</feature>
<name>A0A849KR96_9BURK</name>
<dbReference type="EMBL" id="JABFCS010000001">
    <property type="protein sequence ID" value="NNU44339.1"/>
    <property type="molecule type" value="Genomic_DNA"/>
</dbReference>
<dbReference type="AlphaFoldDB" id="A0A849KR96"/>
<organism evidence="3 4">
    <name type="scientific">Ramlibacter montanisoli</name>
    <dbReference type="NCBI Taxonomy" id="2732512"/>
    <lineage>
        <taxon>Bacteria</taxon>
        <taxon>Pseudomonadati</taxon>
        <taxon>Pseudomonadota</taxon>
        <taxon>Betaproteobacteria</taxon>
        <taxon>Burkholderiales</taxon>
        <taxon>Comamonadaceae</taxon>
        <taxon>Ramlibacter</taxon>
    </lineage>
</organism>
<gene>
    <name evidence="3" type="ORF">HK415_15960</name>
</gene>
<evidence type="ECO:0000256" key="1">
    <source>
        <dbReference type="SAM" id="MobiDB-lite"/>
    </source>
</evidence>
<reference evidence="3 4" key="2">
    <citation type="submission" date="2020-06" db="EMBL/GenBank/DDBJ databases">
        <title>Ramlibacter rhizophilus sp. nov., isolated from rhizosphere soil of national flower Mugunghwa from South Korea.</title>
        <authorList>
            <person name="Zheng-Fei Y."/>
            <person name="Huan T."/>
        </authorList>
    </citation>
    <scope>NUCLEOTIDE SEQUENCE [LARGE SCALE GENOMIC DNA]</scope>
    <source>
        <strain evidence="3 4">B156</strain>
    </source>
</reference>
<dbReference type="RefSeq" id="WP_171561066.1">
    <property type="nucleotide sequence ID" value="NZ_JABFCS010000001.1"/>
</dbReference>
<keyword evidence="2" id="KW-0732">Signal</keyword>
<comment type="caution">
    <text evidence="3">The sequence shown here is derived from an EMBL/GenBank/DDBJ whole genome shotgun (WGS) entry which is preliminary data.</text>
</comment>
<evidence type="ECO:0000313" key="4">
    <source>
        <dbReference type="Proteomes" id="UP000552954"/>
    </source>
</evidence>
<feature type="chain" id="PRO_5032474842" evidence="2">
    <location>
        <begin position="19"/>
        <end position="117"/>
    </location>
</feature>
<dbReference type="InterPro" id="IPR025421">
    <property type="entry name" value="DUF4148"/>
</dbReference>
<reference evidence="3 4" key="1">
    <citation type="submission" date="2020-05" db="EMBL/GenBank/DDBJ databases">
        <authorList>
            <person name="Khan S.A."/>
            <person name="Jeon C.O."/>
            <person name="Chun B.H."/>
        </authorList>
    </citation>
    <scope>NUCLEOTIDE SEQUENCE [LARGE SCALE GENOMIC DNA]</scope>
    <source>
        <strain evidence="3 4">B156</strain>
    </source>
</reference>
<accession>A0A849KR96</accession>